<evidence type="ECO:0000313" key="5">
    <source>
        <dbReference type="EMBL" id="OSI16722.1"/>
    </source>
</evidence>
<dbReference type="EMBL" id="MTBO01000014">
    <property type="protein sequence ID" value="OSI16722.1"/>
    <property type="molecule type" value="Genomic_DNA"/>
</dbReference>
<dbReference type="PANTHER" id="PTHR43096">
    <property type="entry name" value="DNAJ HOMOLOG 1, MITOCHONDRIAL-RELATED"/>
    <property type="match status" value="1"/>
</dbReference>
<dbReference type="SUPFAM" id="SSF46565">
    <property type="entry name" value="Chaperone J-domain"/>
    <property type="match status" value="1"/>
</dbReference>
<dbReference type="AlphaFoldDB" id="A0A1X3DAH3"/>
<keyword evidence="1" id="KW-0963">Cytoplasm</keyword>
<dbReference type="Gene3D" id="2.60.260.20">
    <property type="entry name" value="Urease metallochaperone UreE, N-terminal domain"/>
    <property type="match status" value="2"/>
</dbReference>
<dbReference type="GO" id="GO:0003677">
    <property type="term" value="F:DNA binding"/>
    <property type="evidence" value="ECO:0007669"/>
    <property type="project" value="UniProtKB-KW"/>
</dbReference>
<gene>
    <name evidence="5" type="ORF">BWD09_06900</name>
</gene>
<dbReference type="GO" id="GO:0051082">
    <property type="term" value="F:unfolded protein binding"/>
    <property type="evidence" value="ECO:0007669"/>
    <property type="project" value="InterPro"/>
</dbReference>
<dbReference type="Gene3D" id="1.10.287.110">
    <property type="entry name" value="DnaJ domain"/>
    <property type="match status" value="1"/>
</dbReference>
<dbReference type="STRING" id="194197.BWD09_06900"/>
<dbReference type="GO" id="GO:0005737">
    <property type="term" value="C:cytoplasm"/>
    <property type="evidence" value="ECO:0007669"/>
    <property type="project" value="TreeGrafter"/>
</dbReference>
<dbReference type="PANTHER" id="PTHR43096:SF58">
    <property type="entry name" value="CHAPERONE DNAJ-DOMAIN SUPERFAMILY PROTEIN"/>
    <property type="match status" value="1"/>
</dbReference>
<name>A0A1X3DAH3_9NEIS</name>
<keyword evidence="6" id="KW-1185">Reference proteome</keyword>
<dbReference type="PRINTS" id="PR00625">
    <property type="entry name" value="JDOMAIN"/>
</dbReference>
<evidence type="ECO:0000256" key="1">
    <source>
        <dbReference type="ARBA" id="ARBA00022490"/>
    </source>
</evidence>
<dbReference type="InterPro" id="IPR001623">
    <property type="entry name" value="DnaJ_domain"/>
</dbReference>
<evidence type="ECO:0000256" key="2">
    <source>
        <dbReference type="ARBA" id="ARBA00023125"/>
    </source>
</evidence>
<organism evidence="5 6">
    <name type="scientific">Neisseria dentiae</name>
    <dbReference type="NCBI Taxonomy" id="194197"/>
    <lineage>
        <taxon>Bacteria</taxon>
        <taxon>Pseudomonadati</taxon>
        <taxon>Pseudomonadota</taxon>
        <taxon>Betaproteobacteria</taxon>
        <taxon>Neisseriales</taxon>
        <taxon>Neisseriaceae</taxon>
        <taxon>Neisseria</taxon>
    </lineage>
</organism>
<reference evidence="6" key="1">
    <citation type="submission" date="2017-01" db="EMBL/GenBank/DDBJ databases">
        <authorList>
            <person name="Wolfgang W.J."/>
            <person name="Cole J."/>
            <person name="Wroblewski D."/>
            <person name="Mcginnis J."/>
            <person name="Musser K.A."/>
        </authorList>
    </citation>
    <scope>NUCLEOTIDE SEQUENCE [LARGE SCALE GENOMIC DNA]</scope>
    <source>
        <strain evidence="6">DSM 19151</strain>
    </source>
</reference>
<dbReference type="SMART" id="SM00271">
    <property type="entry name" value="DnaJ"/>
    <property type="match status" value="1"/>
</dbReference>
<dbReference type="GeneID" id="94580806"/>
<dbReference type="FunFam" id="2.60.260.20:FF:000008">
    <property type="entry name" value="Curved DNA-binding protein"/>
    <property type="match status" value="1"/>
</dbReference>
<dbReference type="RefSeq" id="WP_085365967.1">
    <property type="nucleotide sequence ID" value="NZ_CAUJPZ010000051.1"/>
</dbReference>
<dbReference type="Proteomes" id="UP000193118">
    <property type="component" value="Unassembled WGS sequence"/>
</dbReference>
<dbReference type="SUPFAM" id="SSF49493">
    <property type="entry name" value="HSP40/DnaJ peptide-binding domain"/>
    <property type="match status" value="2"/>
</dbReference>
<dbReference type="InterPro" id="IPR036869">
    <property type="entry name" value="J_dom_sf"/>
</dbReference>
<keyword evidence="3" id="KW-0143">Chaperone</keyword>
<evidence type="ECO:0000256" key="3">
    <source>
        <dbReference type="ARBA" id="ARBA00023186"/>
    </source>
</evidence>
<comment type="caution">
    <text evidence="5">The sequence shown here is derived from an EMBL/GenBank/DDBJ whole genome shotgun (WGS) entry which is preliminary data.</text>
</comment>
<dbReference type="InterPro" id="IPR002939">
    <property type="entry name" value="DnaJ_C"/>
</dbReference>
<dbReference type="Pfam" id="PF00226">
    <property type="entry name" value="DnaJ"/>
    <property type="match status" value="1"/>
</dbReference>
<feature type="domain" description="J" evidence="4">
    <location>
        <begin position="6"/>
        <end position="70"/>
    </location>
</feature>
<proteinExistence type="predicted"/>
<dbReference type="CDD" id="cd06257">
    <property type="entry name" value="DnaJ"/>
    <property type="match status" value="1"/>
</dbReference>
<dbReference type="InterPro" id="IPR008971">
    <property type="entry name" value="HSP40/DnaJ_pept-bd"/>
</dbReference>
<dbReference type="Pfam" id="PF01556">
    <property type="entry name" value="DnaJ_C"/>
    <property type="match status" value="1"/>
</dbReference>
<protein>
    <submittedName>
        <fullName evidence="5">DNA-binding protein</fullName>
    </submittedName>
</protein>
<dbReference type="OrthoDB" id="9779889at2"/>
<evidence type="ECO:0000313" key="6">
    <source>
        <dbReference type="Proteomes" id="UP000193118"/>
    </source>
</evidence>
<dbReference type="GO" id="GO:0042026">
    <property type="term" value="P:protein refolding"/>
    <property type="evidence" value="ECO:0007669"/>
    <property type="project" value="TreeGrafter"/>
</dbReference>
<dbReference type="CDD" id="cd10747">
    <property type="entry name" value="DnaJ_C"/>
    <property type="match status" value="1"/>
</dbReference>
<keyword evidence="2 5" id="KW-0238">DNA-binding</keyword>
<evidence type="ECO:0000259" key="4">
    <source>
        <dbReference type="PROSITE" id="PS50076"/>
    </source>
</evidence>
<sequence length="331" mass="36263">MATEKNYYEILGVSKEADIAEIKKAYRKLVRRYHPDVSKDPDADQKTSEINLAYNTLKDPEKRAEYDEMLANPFKARQQAGAGQGGFEGFGGFEGGFNPGADGYQYYHFDSSRFGDGQPFGSGDFRFDDIFSAFGQAQQRRASRPSGPVQGEDQHAELSIDIAAAYAGSERSLSIDMPTLNADGQMAYERKALHVKIPKGIGEGQQIRLRGQGLPGFNGGANGDLYLKVRFHESENLYVKNGKDVYQRIDVMPWTAAAGGKMEAATPAGRLNINIPANSRTGQNLRLKGKGIPAKEAGDLYLTVNIVLPRADSEADRAAWQKLAEHYGVKG</sequence>
<dbReference type="PROSITE" id="PS50076">
    <property type="entry name" value="DNAJ_2"/>
    <property type="match status" value="1"/>
</dbReference>
<accession>A0A1X3DAH3</accession>